<keyword evidence="3" id="KW-1185">Reference proteome</keyword>
<dbReference type="Gene3D" id="2.60.200.20">
    <property type="match status" value="1"/>
</dbReference>
<proteinExistence type="predicted"/>
<dbReference type="Proteomes" id="UP000244910">
    <property type="component" value="Chromosome"/>
</dbReference>
<dbReference type="InterPro" id="IPR008984">
    <property type="entry name" value="SMAD_FHA_dom_sf"/>
</dbReference>
<organism evidence="2 3">
    <name type="scientific">Clostridium drakei</name>
    <dbReference type="NCBI Taxonomy" id="332101"/>
    <lineage>
        <taxon>Bacteria</taxon>
        <taxon>Bacillati</taxon>
        <taxon>Bacillota</taxon>
        <taxon>Clostridia</taxon>
        <taxon>Eubacteriales</taxon>
        <taxon>Clostridiaceae</taxon>
        <taxon>Clostridium</taxon>
    </lineage>
</organism>
<dbReference type="EMBL" id="CP020953">
    <property type="protein sequence ID" value="AWI05026.1"/>
    <property type="molecule type" value="Genomic_DNA"/>
</dbReference>
<dbReference type="InterPro" id="IPR000253">
    <property type="entry name" value="FHA_dom"/>
</dbReference>
<dbReference type="OrthoDB" id="9783862at2"/>
<feature type="domain" description="FHA" evidence="1">
    <location>
        <begin position="112"/>
        <end position="162"/>
    </location>
</feature>
<sequence>MDKYKVCPSCGEKNAPQLLECIYCETDLSSTKVLDEVEEQIVKQEEEKHNMPQEKMVRICDCGTHNIPQARKCSSCGEDISDTQPVLLTEKADYSLVSIDDKYTFKITKQLHIIGRENDMSDYLQFKPYVSRTHAKLTLVEDDLYITNLSQTNFTYVNNEKLVEDIPRLLKDGDEVGLGGMKKDDGYQEKAAYFIVRNYVC</sequence>
<dbReference type="PROSITE" id="PS50006">
    <property type="entry name" value="FHA_DOMAIN"/>
    <property type="match status" value="1"/>
</dbReference>
<evidence type="ECO:0000313" key="3">
    <source>
        <dbReference type="Proteomes" id="UP000244910"/>
    </source>
</evidence>
<gene>
    <name evidence="2" type="ORF">B9W14_11125</name>
</gene>
<name>A0A2U8DQH1_9CLOT</name>
<dbReference type="SUPFAM" id="SSF49879">
    <property type="entry name" value="SMAD/FHA domain"/>
    <property type="match status" value="1"/>
</dbReference>
<reference evidence="3" key="1">
    <citation type="submission" date="2017-04" db="EMBL/GenBank/DDBJ databases">
        <authorList>
            <person name="Song Y."/>
            <person name="Cho B.-K."/>
        </authorList>
    </citation>
    <scope>NUCLEOTIDE SEQUENCE [LARGE SCALE GENOMIC DNA]</scope>
    <source>
        <strain evidence="3">SL1</strain>
    </source>
</reference>
<dbReference type="AlphaFoldDB" id="A0A2U8DQH1"/>
<evidence type="ECO:0000259" key="1">
    <source>
        <dbReference type="PROSITE" id="PS50006"/>
    </source>
</evidence>
<evidence type="ECO:0000313" key="2">
    <source>
        <dbReference type="EMBL" id="AWI05026.1"/>
    </source>
</evidence>
<dbReference type="KEGG" id="cdrk:B9W14_11125"/>
<dbReference type="SMART" id="SM00240">
    <property type="entry name" value="FHA"/>
    <property type="match status" value="1"/>
</dbReference>
<accession>A0A2U8DQH1</accession>
<protein>
    <recommendedName>
        <fullName evidence="1">FHA domain-containing protein</fullName>
    </recommendedName>
</protein>
<dbReference type="RefSeq" id="WP_032076403.1">
    <property type="nucleotide sequence ID" value="NZ_CP020953.1"/>
</dbReference>
<dbReference type="CDD" id="cd00060">
    <property type="entry name" value="FHA"/>
    <property type="match status" value="1"/>
</dbReference>
<dbReference type="Pfam" id="PF00498">
    <property type="entry name" value="FHA"/>
    <property type="match status" value="1"/>
</dbReference>